<organism evidence="1 2">
    <name type="scientific">Hygrophoropsis aurantiaca</name>
    <dbReference type="NCBI Taxonomy" id="72124"/>
    <lineage>
        <taxon>Eukaryota</taxon>
        <taxon>Fungi</taxon>
        <taxon>Dikarya</taxon>
        <taxon>Basidiomycota</taxon>
        <taxon>Agaricomycotina</taxon>
        <taxon>Agaricomycetes</taxon>
        <taxon>Agaricomycetidae</taxon>
        <taxon>Boletales</taxon>
        <taxon>Coniophorineae</taxon>
        <taxon>Hygrophoropsidaceae</taxon>
        <taxon>Hygrophoropsis</taxon>
    </lineage>
</organism>
<reference evidence="1" key="1">
    <citation type="journal article" date="2021" name="New Phytol.">
        <title>Evolutionary innovations through gain and loss of genes in the ectomycorrhizal Boletales.</title>
        <authorList>
            <person name="Wu G."/>
            <person name="Miyauchi S."/>
            <person name="Morin E."/>
            <person name="Kuo A."/>
            <person name="Drula E."/>
            <person name="Varga T."/>
            <person name="Kohler A."/>
            <person name="Feng B."/>
            <person name="Cao Y."/>
            <person name="Lipzen A."/>
            <person name="Daum C."/>
            <person name="Hundley H."/>
            <person name="Pangilinan J."/>
            <person name="Johnson J."/>
            <person name="Barry K."/>
            <person name="LaButti K."/>
            <person name="Ng V."/>
            <person name="Ahrendt S."/>
            <person name="Min B."/>
            <person name="Choi I.G."/>
            <person name="Park H."/>
            <person name="Plett J.M."/>
            <person name="Magnuson J."/>
            <person name="Spatafora J.W."/>
            <person name="Nagy L.G."/>
            <person name="Henrissat B."/>
            <person name="Grigoriev I.V."/>
            <person name="Yang Z.L."/>
            <person name="Xu J."/>
            <person name="Martin F.M."/>
        </authorList>
    </citation>
    <scope>NUCLEOTIDE SEQUENCE</scope>
    <source>
        <strain evidence="1">ATCC 28755</strain>
    </source>
</reference>
<comment type="caution">
    <text evidence="1">The sequence shown here is derived from an EMBL/GenBank/DDBJ whole genome shotgun (WGS) entry which is preliminary data.</text>
</comment>
<gene>
    <name evidence="1" type="ORF">BJ138DRAFT_744858</name>
</gene>
<dbReference type="EMBL" id="MU267645">
    <property type="protein sequence ID" value="KAH7912720.1"/>
    <property type="molecule type" value="Genomic_DNA"/>
</dbReference>
<sequence>MFIMRPDTKAVLIAALTCLRVVAAAGDATDFGSAYTVPGTFPTSAFASYYNNPTATSAQVQPVVSDPVTHDIFPEYLTDPENFPKNDTVDPHLLPPQASSSQLLEFAIAQIKSVVTNPAIANDTCAQCIASLEVAKFVALAAPEQGPDLTIALCEYFNYSTTPSTCESEYQRNSIGAVFTQIMSFADVGGYDGQLICANQFSVCAVPPTAPLDLTGWFAKPKPNPLPPPKQPSGERLKVLHVSDVHIDPRYATGAEANCSDYLCCRTNVFNVDSPNATLLPAPRFGSYLCDTPLSLLTSVMQAIPALSGTEETGFDFSLFTGDITPHDPDNQYSRAFVEYSEIVVYEMFKRFLGPAPIYATLGNHDTYNQFQMSTYTIGGNLSTQYNWLYEHVSSMWLYEGWLPEEVTEFARTHYAAYTVKRTDGLRIISLDTNLWYTLNYFSYINATQPDPYGILRFLTDELQDAEDTGDRVWIIGHVLSGWSGTAAQLNPTNLFYQIVDRFSPHVIANIFYGHTHEDQLSIFYANNGTVMDAENALAVSWIAPSITPLTNINSGFRVYEVDSATFNIIDSHTWKSEVNEFPELDGQTQYGPTYTYEYSAREAYGQNITWGENDPLNATWWHLVTEQMEINSTLVQTFNTYQGKSSAMTAPCTGECIPAKICYIRSGSTSIAYQNCPAGYDSVQG</sequence>
<protein>
    <submittedName>
        <fullName evidence="1">Sphingomyelin phosphodiesterase</fullName>
    </submittedName>
</protein>
<accession>A0ACB8AGY3</accession>
<evidence type="ECO:0000313" key="2">
    <source>
        <dbReference type="Proteomes" id="UP000790377"/>
    </source>
</evidence>
<name>A0ACB8AGY3_9AGAM</name>
<evidence type="ECO:0000313" key="1">
    <source>
        <dbReference type="EMBL" id="KAH7912720.1"/>
    </source>
</evidence>
<proteinExistence type="predicted"/>
<dbReference type="Proteomes" id="UP000790377">
    <property type="component" value="Unassembled WGS sequence"/>
</dbReference>
<keyword evidence="2" id="KW-1185">Reference proteome</keyword>